<dbReference type="SUPFAM" id="SSF57667">
    <property type="entry name" value="beta-beta-alpha zinc fingers"/>
    <property type="match status" value="1"/>
</dbReference>
<feature type="zinc finger region" description="C3H1-type" evidence="4">
    <location>
        <begin position="51"/>
        <end position="79"/>
    </location>
</feature>
<protein>
    <recommendedName>
        <fullName evidence="5">C3H1-type domain-containing protein</fullName>
    </recommendedName>
</protein>
<evidence type="ECO:0000256" key="2">
    <source>
        <dbReference type="ARBA" id="ARBA00022771"/>
    </source>
</evidence>
<dbReference type="PROSITE" id="PS50103">
    <property type="entry name" value="ZF_C3H1"/>
    <property type="match status" value="1"/>
</dbReference>
<dbReference type="InterPro" id="IPR000571">
    <property type="entry name" value="Znf_CCCH"/>
</dbReference>
<evidence type="ECO:0000256" key="3">
    <source>
        <dbReference type="ARBA" id="ARBA00022833"/>
    </source>
</evidence>
<dbReference type="InterPro" id="IPR036236">
    <property type="entry name" value="Znf_C2H2_sf"/>
</dbReference>
<dbReference type="Gene3D" id="3.30.160.60">
    <property type="entry name" value="Classic Zinc Finger"/>
    <property type="match status" value="1"/>
</dbReference>
<keyword evidence="1 4" id="KW-0479">Metal-binding</keyword>
<dbReference type="Gene3D" id="4.10.1000.10">
    <property type="entry name" value="Zinc finger, CCCH-type"/>
    <property type="match status" value="1"/>
</dbReference>
<dbReference type="SMART" id="SM00356">
    <property type="entry name" value="ZnF_C3H1"/>
    <property type="match status" value="1"/>
</dbReference>
<dbReference type="SUPFAM" id="SSF90229">
    <property type="entry name" value="CCCH zinc finger"/>
    <property type="match status" value="1"/>
</dbReference>
<keyword evidence="3 4" id="KW-0862">Zinc</keyword>
<reference evidence="6 7" key="1">
    <citation type="submission" date="2024-02" db="EMBL/GenBank/DDBJ databases">
        <authorList>
            <person name="Daric V."/>
            <person name="Darras S."/>
        </authorList>
    </citation>
    <scope>NUCLEOTIDE SEQUENCE [LARGE SCALE GENOMIC DNA]</scope>
</reference>
<keyword evidence="7" id="KW-1185">Reference proteome</keyword>
<dbReference type="InterPro" id="IPR013085">
    <property type="entry name" value="U1-CZ_Znf_C2H2"/>
</dbReference>
<organism evidence="6 7">
    <name type="scientific">Clavelina lepadiformis</name>
    <name type="common">Light-bulb sea squirt</name>
    <name type="synonym">Ascidia lepadiformis</name>
    <dbReference type="NCBI Taxonomy" id="159417"/>
    <lineage>
        <taxon>Eukaryota</taxon>
        <taxon>Metazoa</taxon>
        <taxon>Chordata</taxon>
        <taxon>Tunicata</taxon>
        <taxon>Ascidiacea</taxon>
        <taxon>Aplousobranchia</taxon>
        <taxon>Clavelinidae</taxon>
        <taxon>Clavelina</taxon>
    </lineage>
</organism>
<evidence type="ECO:0000313" key="7">
    <source>
        <dbReference type="Proteomes" id="UP001642483"/>
    </source>
</evidence>
<dbReference type="Pfam" id="PF06220">
    <property type="entry name" value="zf-U1"/>
    <property type="match status" value="1"/>
</dbReference>
<evidence type="ECO:0000313" key="6">
    <source>
        <dbReference type="EMBL" id="CAK8680417.1"/>
    </source>
</evidence>
<evidence type="ECO:0000259" key="5">
    <source>
        <dbReference type="PROSITE" id="PS50103"/>
    </source>
</evidence>
<name>A0ABP0FPS0_CLALP</name>
<evidence type="ECO:0000256" key="1">
    <source>
        <dbReference type="ARBA" id="ARBA00022723"/>
    </source>
</evidence>
<accession>A0ABP0FPS0</accession>
<dbReference type="Pfam" id="PF00642">
    <property type="entry name" value="zf-CCCH"/>
    <property type="match status" value="1"/>
</dbReference>
<comment type="caution">
    <text evidence="6">The sequence shown here is derived from an EMBL/GenBank/DDBJ whole genome shotgun (WGS) entry which is preliminary data.</text>
</comment>
<dbReference type="Proteomes" id="UP001642483">
    <property type="component" value="Unassembled WGS sequence"/>
</dbReference>
<dbReference type="PANTHER" id="PTHR16465">
    <property type="entry name" value="NUCLEASE-RELATED"/>
    <property type="match status" value="1"/>
</dbReference>
<feature type="domain" description="C3H1-type" evidence="5">
    <location>
        <begin position="51"/>
        <end position="79"/>
    </location>
</feature>
<dbReference type="EMBL" id="CAWYQH010000068">
    <property type="protein sequence ID" value="CAK8680417.1"/>
    <property type="molecule type" value="Genomic_DNA"/>
</dbReference>
<dbReference type="PANTHER" id="PTHR16465:SF0">
    <property type="entry name" value="ZINC FINGER MATRIN-TYPE PROTEIN 5"/>
    <property type="match status" value="1"/>
</dbReference>
<evidence type="ECO:0000256" key="4">
    <source>
        <dbReference type="PROSITE-ProRule" id="PRU00723"/>
    </source>
</evidence>
<sequence>MGKRYFCDYCNRAFQDNLNARKKHLHSSLHIRNKEEWYSKFKGKKQILEENLAKRPCNRFLSTGTCPFGDQCKYRHIRNEDIERMKAEAETTVPELPPTQDLMKKWHRKHFHSQGENKDEELSEESILDDPVVFALPPELQSSISLPASLLPPPTGGWEYSCDDLAEWG</sequence>
<proteinExistence type="predicted"/>
<gene>
    <name evidence="6" type="ORF">CVLEPA_LOCUS10671</name>
</gene>
<dbReference type="InterPro" id="IPR036855">
    <property type="entry name" value="Znf_CCCH_sf"/>
</dbReference>
<keyword evidence="2 4" id="KW-0863">Zinc-finger</keyword>